<dbReference type="InterPro" id="IPR026163">
    <property type="entry name" value="Nckap5l"/>
</dbReference>
<feature type="signal peptide" evidence="2">
    <location>
        <begin position="1"/>
        <end position="23"/>
    </location>
</feature>
<dbReference type="GO" id="GO:0001578">
    <property type="term" value="P:microtubule bundle formation"/>
    <property type="evidence" value="ECO:0007669"/>
    <property type="project" value="TreeGrafter"/>
</dbReference>
<organism evidence="4 5">
    <name type="scientific">Muntiacus reevesi</name>
    <name type="common">Reeves' muntjac</name>
    <name type="synonym">Cervus reevesi</name>
    <dbReference type="NCBI Taxonomy" id="9886"/>
    <lineage>
        <taxon>Eukaryota</taxon>
        <taxon>Metazoa</taxon>
        <taxon>Chordata</taxon>
        <taxon>Craniata</taxon>
        <taxon>Vertebrata</taxon>
        <taxon>Euteleostomi</taxon>
        <taxon>Mammalia</taxon>
        <taxon>Eutheria</taxon>
        <taxon>Laurasiatheria</taxon>
        <taxon>Artiodactyla</taxon>
        <taxon>Ruminantia</taxon>
        <taxon>Pecora</taxon>
        <taxon>Cervidae</taxon>
        <taxon>Muntiacinae</taxon>
        <taxon>Muntiacus</taxon>
    </lineage>
</organism>
<evidence type="ECO:0000313" key="4">
    <source>
        <dbReference type="EMBL" id="KAB0381191.1"/>
    </source>
</evidence>
<feature type="chain" id="PRO_5023879683" description="Nck-associated protein 5 C-terminal domain-containing protein" evidence="2">
    <location>
        <begin position="24"/>
        <end position="503"/>
    </location>
</feature>
<evidence type="ECO:0000256" key="2">
    <source>
        <dbReference type="SAM" id="SignalP"/>
    </source>
</evidence>
<dbReference type="PANTHER" id="PTHR21740:SF0">
    <property type="entry name" value="NCK-ASSOCIATED PROTEIN 5"/>
    <property type="match status" value="1"/>
</dbReference>
<dbReference type="InterPro" id="IPR032769">
    <property type="entry name" value="NCKAP5_C"/>
</dbReference>
<accession>A0A5J5MPC6</accession>
<dbReference type="GO" id="GO:0007019">
    <property type="term" value="P:microtubule depolymerization"/>
    <property type="evidence" value="ECO:0007669"/>
    <property type="project" value="TreeGrafter"/>
</dbReference>
<feature type="non-terminal residue" evidence="4">
    <location>
        <position position="503"/>
    </location>
</feature>
<gene>
    <name evidence="4" type="ORF">FD755_008975</name>
</gene>
<sequence>MQQALQTLFMSVLFLFSLEPSQGSWLQTLQSSLHFIEYIERQMETNIYEDKLAFLNLEKNDESFANKIKIFFNKKNCHFLLQGIFPTHGSNPRLLHWEVDSLPLSDQGSPCASSPNPQSSSFPLYQREHMERNKSVSKGKSVNLICLGFLKSLSDFPFSAIFENNVREQCKTIQFSSVAQSFQLSHPYMTTGKALTRWTFVGKDMSLLFNMLSRLVITFLLGARHFQYKLYFQRFLHSGEILLEGETWHMVSEFLTVHTSFHRILQPSQKNLALGGNAYHQAQRGKIFLKTWHGSLQMRSERVQEESLKTNCQMRTLDSGIGTFPLPDSGTRAVGRYIRQADSPEDTDPILSLQPALCAASSMRAQTLEREVPSSADSQGSADNAIVHSTSDPIMTARGMRPLQSLLPKPASSGKINSQMQSEAEPRSQNCSSFKYVENTMASKPLPAWEGDGAAAETQDKVPRMCAHSASGGSDSDSDPDYGNNGFGAGRGKLVKAMKSTTP</sequence>
<dbReference type="EMBL" id="VCEB01000003">
    <property type="protein sequence ID" value="KAB0381191.1"/>
    <property type="molecule type" value="Genomic_DNA"/>
</dbReference>
<feature type="region of interest" description="Disordered" evidence="1">
    <location>
        <begin position="445"/>
        <end position="503"/>
    </location>
</feature>
<dbReference type="Pfam" id="PF15246">
    <property type="entry name" value="NCKAP5"/>
    <property type="match status" value="1"/>
</dbReference>
<feature type="region of interest" description="Disordered" evidence="1">
    <location>
        <begin position="404"/>
        <end position="430"/>
    </location>
</feature>
<protein>
    <recommendedName>
        <fullName evidence="3">Nck-associated protein 5 C-terminal domain-containing protein</fullName>
    </recommendedName>
</protein>
<proteinExistence type="predicted"/>
<dbReference type="AlphaFoldDB" id="A0A5J5MPC6"/>
<evidence type="ECO:0000313" key="5">
    <source>
        <dbReference type="Proteomes" id="UP000326062"/>
    </source>
</evidence>
<comment type="caution">
    <text evidence="4">The sequence shown here is derived from an EMBL/GenBank/DDBJ whole genome shotgun (WGS) entry which is preliminary data.</text>
</comment>
<dbReference type="Proteomes" id="UP000326062">
    <property type="component" value="Chromosome 3"/>
</dbReference>
<feature type="compositionally biased region" description="Polar residues" evidence="1">
    <location>
        <begin position="414"/>
        <end position="430"/>
    </location>
</feature>
<dbReference type="GO" id="GO:0035371">
    <property type="term" value="C:microtubule plus-end"/>
    <property type="evidence" value="ECO:0007669"/>
    <property type="project" value="TreeGrafter"/>
</dbReference>
<feature type="domain" description="Nck-associated protein 5 C-terminal" evidence="3">
    <location>
        <begin position="303"/>
        <end position="375"/>
    </location>
</feature>
<dbReference type="PANTHER" id="PTHR21740">
    <property type="entry name" value="NCK-ASSOCIATED PROTEIN 5"/>
    <property type="match status" value="1"/>
</dbReference>
<reference evidence="4 5" key="1">
    <citation type="submission" date="2019-06" db="EMBL/GenBank/DDBJ databases">
        <title>Discovery of a novel chromosome fission-fusion reversal in muntjac.</title>
        <authorList>
            <person name="Mudd A.B."/>
            <person name="Bredeson J.V."/>
            <person name="Baum R."/>
            <person name="Hockemeyer D."/>
            <person name="Rokhsar D.S."/>
        </authorList>
    </citation>
    <scope>NUCLEOTIDE SEQUENCE [LARGE SCALE GENOMIC DNA]</scope>
    <source>
        <strain evidence="4">UCam_UCB_Mr</strain>
        <tissue evidence="4">Fibroblast cell line</tissue>
    </source>
</reference>
<keyword evidence="2" id="KW-0732">Signal</keyword>
<keyword evidence="5" id="KW-1185">Reference proteome</keyword>
<evidence type="ECO:0000259" key="3">
    <source>
        <dbReference type="Pfam" id="PF15246"/>
    </source>
</evidence>
<evidence type="ECO:0000256" key="1">
    <source>
        <dbReference type="SAM" id="MobiDB-lite"/>
    </source>
</evidence>
<name>A0A5J5MPC6_MUNRE</name>